<evidence type="ECO:0000256" key="2">
    <source>
        <dbReference type="ARBA" id="ARBA00022525"/>
    </source>
</evidence>
<accession>A0AAV5WJC0</accession>
<evidence type="ECO:0000256" key="8">
    <source>
        <dbReference type="ARBA" id="ARBA00023180"/>
    </source>
</evidence>
<dbReference type="PROSITE" id="PS00022">
    <property type="entry name" value="EGF_1"/>
    <property type="match status" value="1"/>
</dbReference>
<keyword evidence="9" id="KW-0245">EGF-like domain</keyword>
<gene>
    <name evidence="15" type="ORF">PFISCL1PPCAC_22106</name>
</gene>
<dbReference type="FunFam" id="3.40.390.10:FF:000062">
    <property type="entry name" value="Zinc metalloproteinase"/>
    <property type="match status" value="1"/>
</dbReference>
<keyword evidence="5 10" id="KW-0862">Zinc</keyword>
<dbReference type="InterPro" id="IPR017050">
    <property type="entry name" value="Metallopeptidase_nem"/>
</dbReference>
<sequence length="394" mass="45162">QAEDRFGRYYRSNSAMHQMRESMNKYRRSYRNSQHPVGRREDAKKFEERLADMRRDSPDPSGETVEQESPINEYLYQGDILLSEDQAESIFNETISPSADSRVRRAASTRRSSRWDVSRPIYFEIYNFSRSTAAMIKDSLQFWENETCVNFVESSRGEPRIRFIRGDGCWSHLGRSDTASVQEISIGAGCEYIRTICHEIGHALGLFHQQARPDRDDYVTIIEENIRNEKLAQFDRQTDITSNSYGVGYDVGSVMHYKERASAKSPNLITILARTNGYQNSLASNRWPTFADVKIVNAHLCSAACRNVLTCENYGYPDPNNCNQCKCPPSFTGRTCGRRHPGNGMMEWTPACGKDLVATDRWTGAEMSVGWRSSHVYPQIHNCFWIIRVSSILF</sequence>
<evidence type="ECO:0000259" key="13">
    <source>
        <dbReference type="PROSITE" id="PS50026"/>
    </source>
</evidence>
<feature type="binding site" evidence="10">
    <location>
        <position position="208"/>
    </location>
    <ligand>
        <name>Zn(2+)</name>
        <dbReference type="ChEBI" id="CHEBI:29105"/>
        <note>catalytic</note>
    </ligand>
</feature>
<evidence type="ECO:0000256" key="11">
    <source>
        <dbReference type="RuleBase" id="RU361183"/>
    </source>
</evidence>
<dbReference type="PRINTS" id="PR00480">
    <property type="entry name" value="ASTACIN"/>
</dbReference>
<evidence type="ECO:0000256" key="6">
    <source>
        <dbReference type="ARBA" id="ARBA00023049"/>
    </source>
</evidence>
<dbReference type="GO" id="GO:0004222">
    <property type="term" value="F:metalloendopeptidase activity"/>
    <property type="evidence" value="ECO:0007669"/>
    <property type="project" value="UniProtKB-UniRule"/>
</dbReference>
<evidence type="ECO:0000256" key="12">
    <source>
        <dbReference type="SAM" id="MobiDB-lite"/>
    </source>
</evidence>
<evidence type="ECO:0000256" key="7">
    <source>
        <dbReference type="ARBA" id="ARBA00023157"/>
    </source>
</evidence>
<proteinExistence type="predicted"/>
<dbReference type="PROSITE" id="PS50026">
    <property type="entry name" value="EGF_3"/>
    <property type="match status" value="1"/>
</dbReference>
<evidence type="ECO:0000256" key="4">
    <source>
        <dbReference type="ARBA" id="ARBA00022729"/>
    </source>
</evidence>
<dbReference type="EC" id="3.4.24.-" evidence="11"/>
<dbReference type="GO" id="GO:0005576">
    <property type="term" value="C:extracellular region"/>
    <property type="evidence" value="ECO:0007669"/>
    <property type="project" value="UniProtKB-SubCell"/>
</dbReference>
<reference evidence="15" key="1">
    <citation type="submission" date="2023-10" db="EMBL/GenBank/DDBJ databases">
        <title>Genome assembly of Pristionchus species.</title>
        <authorList>
            <person name="Yoshida K."/>
            <person name="Sommer R.J."/>
        </authorList>
    </citation>
    <scope>NUCLEOTIDE SEQUENCE</scope>
    <source>
        <strain evidence="15">RS5133</strain>
    </source>
</reference>
<dbReference type="PANTHER" id="PTHR10127:SF877">
    <property type="entry name" value="ZINC METALLOPROTEINASE NAS-34"/>
    <property type="match status" value="1"/>
</dbReference>
<feature type="binding site" evidence="10">
    <location>
        <position position="198"/>
    </location>
    <ligand>
        <name>Zn(2+)</name>
        <dbReference type="ChEBI" id="CHEBI:29105"/>
        <note>catalytic</note>
    </ligand>
</feature>
<evidence type="ECO:0000256" key="10">
    <source>
        <dbReference type="PROSITE-ProRule" id="PRU01211"/>
    </source>
</evidence>
<dbReference type="InterPro" id="IPR001506">
    <property type="entry name" value="Peptidase_M12A"/>
</dbReference>
<keyword evidence="10 11" id="KW-0645">Protease</keyword>
<keyword evidence="16" id="KW-1185">Reference proteome</keyword>
<dbReference type="InterPro" id="IPR034035">
    <property type="entry name" value="Astacin-like_dom"/>
</dbReference>
<dbReference type="SUPFAM" id="SSF55486">
    <property type="entry name" value="Metalloproteases ('zincins'), catalytic domain"/>
    <property type="match status" value="1"/>
</dbReference>
<keyword evidence="7 9" id="KW-1015">Disulfide bond</keyword>
<dbReference type="PANTHER" id="PTHR10127">
    <property type="entry name" value="DISCOIDIN, CUB, EGF, LAMININ , AND ZINC METALLOPROTEASE DOMAIN CONTAINING"/>
    <property type="match status" value="1"/>
</dbReference>
<evidence type="ECO:0000256" key="3">
    <source>
        <dbReference type="ARBA" id="ARBA00022723"/>
    </source>
</evidence>
<comment type="caution">
    <text evidence="15">The sequence shown here is derived from an EMBL/GenBank/DDBJ whole genome shotgun (WGS) entry which is preliminary data.</text>
</comment>
<feature type="domain" description="EGF-like" evidence="13">
    <location>
        <begin position="297"/>
        <end position="337"/>
    </location>
</feature>
<comment type="subcellular location">
    <subcellularLocation>
        <location evidence="1">Secreted</location>
    </subcellularLocation>
</comment>
<dbReference type="PIRSF" id="PIRSF036365">
    <property type="entry name" value="Astacin_nematoda"/>
    <property type="match status" value="1"/>
</dbReference>
<organism evidence="15 16">
    <name type="scientific">Pristionchus fissidentatus</name>
    <dbReference type="NCBI Taxonomy" id="1538716"/>
    <lineage>
        <taxon>Eukaryota</taxon>
        <taxon>Metazoa</taxon>
        <taxon>Ecdysozoa</taxon>
        <taxon>Nematoda</taxon>
        <taxon>Chromadorea</taxon>
        <taxon>Rhabditida</taxon>
        <taxon>Rhabditina</taxon>
        <taxon>Diplogasteromorpha</taxon>
        <taxon>Diplogasteroidea</taxon>
        <taxon>Neodiplogasteridae</taxon>
        <taxon>Pristionchus</taxon>
    </lineage>
</organism>
<evidence type="ECO:0000256" key="1">
    <source>
        <dbReference type="ARBA" id="ARBA00004613"/>
    </source>
</evidence>
<evidence type="ECO:0000259" key="14">
    <source>
        <dbReference type="PROSITE" id="PS51864"/>
    </source>
</evidence>
<keyword evidence="4" id="KW-0732">Signal</keyword>
<dbReference type="Gene3D" id="3.40.390.10">
    <property type="entry name" value="Collagenase (Catalytic Domain)"/>
    <property type="match status" value="1"/>
</dbReference>
<evidence type="ECO:0000256" key="9">
    <source>
        <dbReference type="PROSITE-ProRule" id="PRU00076"/>
    </source>
</evidence>
<keyword evidence="6 10" id="KW-0482">Metalloprotease</keyword>
<feature type="disulfide bond" evidence="9">
    <location>
        <begin position="301"/>
        <end position="311"/>
    </location>
</feature>
<feature type="compositionally biased region" description="Basic and acidic residues" evidence="12">
    <location>
        <begin position="38"/>
        <end position="58"/>
    </location>
</feature>
<feature type="active site" evidence="10">
    <location>
        <position position="199"/>
    </location>
</feature>
<dbReference type="SMART" id="SM00235">
    <property type="entry name" value="ZnMc"/>
    <property type="match status" value="1"/>
</dbReference>
<dbReference type="GO" id="GO:0018996">
    <property type="term" value="P:molting cycle, collagen and cuticulin-based cuticle"/>
    <property type="evidence" value="ECO:0007669"/>
    <property type="project" value="InterPro"/>
</dbReference>
<dbReference type="GO" id="GO:0008270">
    <property type="term" value="F:zinc ion binding"/>
    <property type="evidence" value="ECO:0007669"/>
    <property type="project" value="UniProtKB-UniRule"/>
</dbReference>
<feature type="region of interest" description="Disordered" evidence="12">
    <location>
        <begin position="25"/>
        <end position="69"/>
    </location>
</feature>
<dbReference type="AlphaFoldDB" id="A0AAV5WJC0"/>
<dbReference type="Pfam" id="PF01400">
    <property type="entry name" value="Astacin"/>
    <property type="match status" value="1"/>
</dbReference>
<keyword evidence="8" id="KW-0325">Glycoprotein</keyword>
<evidence type="ECO:0000256" key="5">
    <source>
        <dbReference type="ARBA" id="ARBA00022833"/>
    </source>
</evidence>
<dbReference type="PROSITE" id="PS51864">
    <property type="entry name" value="ASTACIN"/>
    <property type="match status" value="1"/>
</dbReference>
<keyword evidence="3 10" id="KW-0479">Metal-binding</keyword>
<dbReference type="Proteomes" id="UP001432322">
    <property type="component" value="Unassembled WGS sequence"/>
</dbReference>
<keyword evidence="2" id="KW-0964">Secreted</keyword>
<feature type="domain" description="Peptidase M12A" evidence="14">
    <location>
        <begin position="106"/>
        <end position="302"/>
    </location>
</feature>
<dbReference type="EMBL" id="BTSY01000005">
    <property type="protein sequence ID" value="GMT30809.1"/>
    <property type="molecule type" value="Genomic_DNA"/>
</dbReference>
<name>A0AAV5WJC0_9BILA</name>
<keyword evidence="10 11" id="KW-0378">Hydrolase</keyword>
<dbReference type="InterPro" id="IPR000742">
    <property type="entry name" value="EGF"/>
</dbReference>
<dbReference type="InterPro" id="IPR006026">
    <property type="entry name" value="Peptidase_Metallo"/>
</dbReference>
<dbReference type="InterPro" id="IPR024079">
    <property type="entry name" value="MetalloPept_cat_dom_sf"/>
</dbReference>
<feature type="non-terminal residue" evidence="15">
    <location>
        <position position="1"/>
    </location>
</feature>
<dbReference type="GO" id="GO:0006508">
    <property type="term" value="P:proteolysis"/>
    <property type="evidence" value="ECO:0007669"/>
    <property type="project" value="UniProtKB-KW"/>
</dbReference>
<evidence type="ECO:0000313" key="16">
    <source>
        <dbReference type="Proteomes" id="UP001432322"/>
    </source>
</evidence>
<protein>
    <recommendedName>
        <fullName evidence="11">Metalloendopeptidase</fullName>
        <ecNumber evidence="11">3.4.24.-</ecNumber>
    </recommendedName>
</protein>
<comment type="caution">
    <text evidence="9">Lacks conserved residue(s) required for the propagation of feature annotation.</text>
</comment>
<evidence type="ECO:0000313" key="15">
    <source>
        <dbReference type="EMBL" id="GMT30809.1"/>
    </source>
</evidence>
<feature type="binding site" evidence="10">
    <location>
        <position position="202"/>
    </location>
    <ligand>
        <name>Zn(2+)</name>
        <dbReference type="ChEBI" id="CHEBI:29105"/>
        <note>catalytic</note>
    </ligand>
</feature>
<dbReference type="CDD" id="cd04280">
    <property type="entry name" value="ZnMc_astacin_like"/>
    <property type="match status" value="1"/>
</dbReference>
<feature type="disulfide bond" evidence="9">
    <location>
        <begin position="327"/>
        <end position="336"/>
    </location>
</feature>
<comment type="cofactor">
    <cofactor evidence="10 11">
        <name>Zn(2+)</name>
        <dbReference type="ChEBI" id="CHEBI:29105"/>
    </cofactor>
    <text evidence="10 11">Binds 1 zinc ion per subunit.</text>
</comment>